<protein>
    <submittedName>
        <fullName evidence="2">Uncharacterized protein</fullName>
    </submittedName>
</protein>
<reference evidence="2" key="1">
    <citation type="submission" date="2023-10" db="EMBL/GenBank/DDBJ databases">
        <title>Genome assembly of Pristionchus species.</title>
        <authorList>
            <person name="Yoshida K."/>
            <person name="Sommer R.J."/>
        </authorList>
    </citation>
    <scope>NUCLEOTIDE SEQUENCE</scope>
    <source>
        <strain evidence="2">RS5133</strain>
    </source>
</reference>
<sequence length="90" mass="9141">RGAALLLFLLSSIYFSTLPTSSQVVVPTGYGGIKAYTMNLGGPGYGMGYGMGGYGMGYGMGYGGGFGGYGGYLGYGMPGMYGGYGLYGKK</sequence>
<name>A0AAV5UXW9_9BILA</name>
<keyword evidence="3" id="KW-1185">Reference proteome</keyword>
<dbReference type="EMBL" id="BTSY01000001">
    <property type="protein sequence ID" value="GMT10569.1"/>
    <property type="molecule type" value="Genomic_DNA"/>
</dbReference>
<feature type="chain" id="PRO_5043450666" evidence="1">
    <location>
        <begin position="23"/>
        <end position="90"/>
    </location>
</feature>
<comment type="caution">
    <text evidence="2">The sequence shown here is derived from an EMBL/GenBank/DDBJ whole genome shotgun (WGS) entry which is preliminary data.</text>
</comment>
<evidence type="ECO:0000313" key="3">
    <source>
        <dbReference type="Proteomes" id="UP001432322"/>
    </source>
</evidence>
<feature type="signal peptide" evidence="1">
    <location>
        <begin position="1"/>
        <end position="22"/>
    </location>
</feature>
<dbReference type="Proteomes" id="UP001432322">
    <property type="component" value="Unassembled WGS sequence"/>
</dbReference>
<organism evidence="2 3">
    <name type="scientific">Pristionchus fissidentatus</name>
    <dbReference type="NCBI Taxonomy" id="1538716"/>
    <lineage>
        <taxon>Eukaryota</taxon>
        <taxon>Metazoa</taxon>
        <taxon>Ecdysozoa</taxon>
        <taxon>Nematoda</taxon>
        <taxon>Chromadorea</taxon>
        <taxon>Rhabditida</taxon>
        <taxon>Rhabditina</taxon>
        <taxon>Diplogasteromorpha</taxon>
        <taxon>Diplogasteroidea</taxon>
        <taxon>Neodiplogasteridae</taxon>
        <taxon>Pristionchus</taxon>
    </lineage>
</organism>
<evidence type="ECO:0000256" key="1">
    <source>
        <dbReference type="SAM" id="SignalP"/>
    </source>
</evidence>
<dbReference type="AlphaFoldDB" id="A0AAV5UXW9"/>
<evidence type="ECO:0000313" key="2">
    <source>
        <dbReference type="EMBL" id="GMT10569.1"/>
    </source>
</evidence>
<proteinExistence type="predicted"/>
<keyword evidence="1" id="KW-0732">Signal</keyword>
<gene>
    <name evidence="2" type="ORF">PFISCL1PPCAC_1866</name>
</gene>
<feature type="non-terminal residue" evidence="2">
    <location>
        <position position="1"/>
    </location>
</feature>
<accession>A0AAV5UXW9</accession>